<sequence>MNLSRLVRSASSLAALFPSPCVSCGGARPGVTNGALCRKCQSQIEFCPKNICCVCGAPLEFDYEIETGETYKCGECIARPPRYEELRFAMVYSGPVRELFHAFKFQSQRRLAAPLAALGQGALAPWLREWPDAVIIPTPLAMRKLYTRGYNPSYLLAKILADMAGLKVAEGALRRIRPTTPQFGLNSAQRVKNVKGAFEVHSPKSIRGRRVIFFDDILTTGATIRECCKTIKKAKPKALRVATLCRVADV</sequence>
<feature type="domain" description="Phosphoribosyltransferase" evidence="2">
    <location>
        <begin position="180"/>
        <end position="246"/>
    </location>
</feature>
<name>A0A3B1CC96_9ZZZZ</name>
<comment type="similarity">
    <text evidence="1">Belongs to the ComF/GntX family.</text>
</comment>
<dbReference type="Pfam" id="PF18912">
    <property type="entry name" value="DZR_2"/>
    <property type="match status" value="1"/>
</dbReference>
<dbReference type="InterPro" id="IPR000836">
    <property type="entry name" value="PRTase_dom"/>
</dbReference>
<evidence type="ECO:0008006" key="5">
    <source>
        <dbReference type="Google" id="ProtNLM"/>
    </source>
</evidence>
<evidence type="ECO:0000256" key="1">
    <source>
        <dbReference type="ARBA" id="ARBA00008007"/>
    </source>
</evidence>
<gene>
    <name evidence="4" type="ORF">MNBD_NITROSPINAE02-780</name>
</gene>
<dbReference type="Gene3D" id="3.40.50.2020">
    <property type="match status" value="1"/>
</dbReference>
<dbReference type="PANTHER" id="PTHR47505:SF1">
    <property type="entry name" value="DNA UTILIZATION PROTEIN YHGH"/>
    <property type="match status" value="1"/>
</dbReference>
<organism evidence="4">
    <name type="scientific">hydrothermal vent metagenome</name>
    <dbReference type="NCBI Taxonomy" id="652676"/>
    <lineage>
        <taxon>unclassified sequences</taxon>
        <taxon>metagenomes</taxon>
        <taxon>ecological metagenomes</taxon>
    </lineage>
</organism>
<dbReference type="CDD" id="cd06223">
    <property type="entry name" value="PRTases_typeI"/>
    <property type="match status" value="1"/>
</dbReference>
<dbReference type="InterPro" id="IPR051910">
    <property type="entry name" value="ComF/GntX_DNA_util-trans"/>
</dbReference>
<dbReference type="EMBL" id="UOGE01000068">
    <property type="protein sequence ID" value="VAX21634.1"/>
    <property type="molecule type" value="Genomic_DNA"/>
</dbReference>
<feature type="domain" description="Double zinc ribbon" evidence="3">
    <location>
        <begin position="13"/>
        <end position="76"/>
    </location>
</feature>
<evidence type="ECO:0000259" key="2">
    <source>
        <dbReference type="Pfam" id="PF00156"/>
    </source>
</evidence>
<dbReference type="PANTHER" id="PTHR47505">
    <property type="entry name" value="DNA UTILIZATION PROTEIN YHGH"/>
    <property type="match status" value="1"/>
</dbReference>
<dbReference type="InterPro" id="IPR044005">
    <property type="entry name" value="DZR_2"/>
</dbReference>
<dbReference type="Pfam" id="PF00156">
    <property type="entry name" value="Pribosyltran"/>
    <property type="match status" value="1"/>
</dbReference>
<dbReference type="AlphaFoldDB" id="A0A3B1CC96"/>
<reference evidence="4" key="1">
    <citation type="submission" date="2018-06" db="EMBL/GenBank/DDBJ databases">
        <authorList>
            <person name="Zhirakovskaya E."/>
        </authorList>
    </citation>
    <scope>NUCLEOTIDE SEQUENCE</scope>
</reference>
<dbReference type="SUPFAM" id="SSF53271">
    <property type="entry name" value="PRTase-like"/>
    <property type="match status" value="1"/>
</dbReference>
<evidence type="ECO:0000313" key="4">
    <source>
        <dbReference type="EMBL" id="VAX21634.1"/>
    </source>
</evidence>
<dbReference type="InterPro" id="IPR029057">
    <property type="entry name" value="PRTase-like"/>
</dbReference>
<accession>A0A3B1CC96</accession>
<evidence type="ECO:0000259" key="3">
    <source>
        <dbReference type="Pfam" id="PF18912"/>
    </source>
</evidence>
<proteinExistence type="inferred from homology"/>
<protein>
    <recommendedName>
        <fullName evidence="5">Competence protein F homolog, phosphoribosyltransferase domain protein YhgH required for utilization of DNA as sole source of carbon and energy</fullName>
    </recommendedName>
</protein>